<dbReference type="Pfam" id="PF01063">
    <property type="entry name" value="Aminotran_4"/>
    <property type="match status" value="1"/>
</dbReference>
<sequence length="261" mass="28188">MKNMAELNGRPVTPDALLTLALTNYGHFTSMRVDEGRVRGLGLHMERLVRDCHVVMGAELDPERVLGYVRQATGDLTGSFVVRVTIFDPAVTMGRPDKADNPHVLVTVRPAADLPMPPLRVKSVRYERDVPTVKHAGLFGSLHARRTALLDGADDALFIGPDDRVSEGGTWNVGFISEDGVVWPKADVLPGVTMALLQQSGPHSTAPVALAEAQGMQAAFATNTTIGVRALSSIDDVPMTTEHPLLIQLRDSYLAIPGERL</sequence>
<dbReference type="InterPro" id="IPR036038">
    <property type="entry name" value="Aminotransferase-like"/>
</dbReference>
<protein>
    <submittedName>
        <fullName evidence="1">Aminotransferase, class IV</fullName>
    </submittedName>
</protein>
<evidence type="ECO:0000313" key="2">
    <source>
        <dbReference type="Proteomes" id="UP000002968"/>
    </source>
</evidence>
<proteinExistence type="predicted"/>
<dbReference type="InterPro" id="IPR043132">
    <property type="entry name" value="BCAT-like_C"/>
</dbReference>
<dbReference type="NCBIfam" id="NF006734">
    <property type="entry name" value="PRK09266.1"/>
    <property type="match status" value="1"/>
</dbReference>
<keyword evidence="1" id="KW-0808">Transferase</keyword>
<accession>D9XTX1</accession>
<dbReference type="eggNOG" id="COG0115">
    <property type="taxonomic scope" value="Bacteria"/>
</dbReference>
<dbReference type="Gene3D" id="3.20.10.10">
    <property type="entry name" value="D-amino Acid Aminotransferase, subunit A, domain 2"/>
    <property type="match status" value="1"/>
</dbReference>
<reference evidence="1" key="1">
    <citation type="submission" date="2009-02" db="EMBL/GenBank/DDBJ databases">
        <title>Annotation of Streptomyces griseoflavus strain Tu4000.</title>
        <authorList>
            <consortium name="The Broad Institute Genome Sequencing Platform"/>
            <consortium name="Broad Institute Microbial Sequencing Center"/>
            <person name="Fischbach M."/>
            <person name="Godfrey P."/>
            <person name="Ward D."/>
            <person name="Young S."/>
            <person name="Zeng Q."/>
            <person name="Koehrsen M."/>
            <person name="Alvarado L."/>
            <person name="Berlin A.M."/>
            <person name="Bochicchio J."/>
            <person name="Borenstein D."/>
            <person name="Chapman S.B."/>
            <person name="Chen Z."/>
            <person name="Engels R."/>
            <person name="Freedman E."/>
            <person name="Gellesch M."/>
            <person name="Goldberg J."/>
            <person name="Griggs A."/>
            <person name="Gujja S."/>
            <person name="Heilman E.R."/>
            <person name="Heiman D.I."/>
            <person name="Hepburn T.A."/>
            <person name="Howarth C."/>
            <person name="Jen D."/>
            <person name="Larson L."/>
            <person name="Lewis B."/>
            <person name="Mehta T."/>
            <person name="Park D."/>
            <person name="Pearson M."/>
            <person name="Richards J."/>
            <person name="Roberts A."/>
            <person name="Saif S."/>
            <person name="Shea T.D."/>
            <person name="Shenoy N."/>
            <person name="Sisk P."/>
            <person name="Stolte C."/>
            <person name="Sykes S.N."/>
            <person name="Thomson T."/>
            <person name="Walk T."/>
            <person name="White J."/>
            <person name="Yandava C."/>
            <person name="Straight P."/>
            <person name="Clardy J."/>
            <person name="Hung D."/>
            <person name="Kolter R."/>
            <person name="Mekalanos J."/>
            <person name="Walker S."/>
            <person name="Walsh C.T."/>
            <person name="Wieland-Brown L.C."/>
            <person name="Haas B."/>
            <person name="Nusbaum C."/>
            <person name="Birren B."/>
        </authorList>
    </citation>
    <scope>NUCLEOTIDE SEQUENCE [LARGE SCALE GENOMIC DNA]</scope>
    <source>
        <strain evidence="1">Tu4000</strain>
    </source>
</reference>
<dbReference type="EMBL" id="GG657758">
    <property type="protein sequence ID" value="EFL42331.1"/>
    <property type="molecule type" value="Genomic_DNA"/>
</dbReference>
<dbReference type="AlphaFoldDB" id="D9XTX1"/>
<dbReference type="Proteomes" id="UP000002968">
    <property type="component" value="Unassembled WGS sequence"/>
</dbReference>
<dbReference type="InterPro" id="IPR001544">
    <property type="entry name" value="Aminotrans_IV"/>
</dbReference>
<dbReference type="GO" id="GO:0008483">
    <property type="term" value="F:transaminase activity"/>
    <property type="evidence" value="ECO:0007669"/>
    <property type="project" value="UniProtKB-KW"/>
</dbReference>
<dbReference type="InterPro" id="IPR043131">
    <property type="entry name" value="BCAT-like_N"/>
</dbReference>
<keyword evidence="2" id="KW-1185">Reference proteome</keyword>
<gene>
    <name evidence="1" type="ORF">SSRG_05135</name>
</gene>
<name>D9XTX1_9ACTN</name>
<evidence type="ECO:0000313" key="1">
    <source>
        <dbReference type="EMBL" id="EFL42331.1"/>
    </source>
</evidence>
<keyword evidence="1" id="KW-0032">Aminotransferase</keyword>
<dbReference type="SUPFAM" id="SSF56752">
    <property type="entry name" value="D-aminoacid aminotransferase-like PLP-dependent enzymes"/>
    <property type="match status" value="1"/>
</dbReference>
<organism evidence="1 2">
    <name type="scientific">Streptomyces griseoflavus Tu4000</name>
    <dbReference type="NCBI Taxonomy" id="467200"/>
    <lineage>
        <taxon>Bacteria</taxon>
        <taxon>Bacillati</taxon>
        <taxon>Actinomycetota</taxon>
        <taxon>Actinomycetes</taxon>
        <taxon>Kitasatosporales</taxon>
        <taxon>Streptomycetaceae</taxon>
        <taxon>Streptomyces</taxon>
    </lineage>
</organism>
<dbReference type="HOGENOM" id="CLU_070540_0_0_11"/>
<dbReference type="STRING" id="467200.SSRG_05135"/>
<dbReference type="Gene3D" id="3.30.470.10">
    <property type="match status" value="1"/>
</dbReference>